<dbReference type="SUPFAM" id="SSF46785">
    <property type="entry name" value="Winged helix' DNA-binding domain"/>
    <property type="match status" value="1"/>
</dbReference>
<comment type="caution">
    <text evidence="5">The sequence shown here is derived from an EMBL/GenBank/DDBJ whole genome shotgun (WGS) entry which is preliminary data.</text>
</comment>
<dbReference type="SMART" id="SM00895">
    <property type="entry name" value="FCD"/>
    <property type="match status" value="1"/>
</dbReference>
<dbReference type="InterPro" id="IPR011711">
    <property type="entry name" value="GntR_C"/>
</dbReference>
<evidence type="ECO:0000313" key="5">
    <source>
        <dbReference type="EMBL" id="MFC7387199.1"/>
    </source>
</evidence>
<accession>A0ABW2PCV7</accession>
<dbReference type="Gene3D" id="1.20.120.530">
    <property type="entry name" value="GntR ligand-binding domain-like"/>
    <property type="match status" value="1"/>
</dbReference>
<dbReference type="PANTHER" id="PTHR43537:SF24">
    <property type="entry name" value="GLUCONATE OPERON TRANSCRIPTIONAL REPRESSOR"/>
    <property type="match status" value="1"/>
</dbReference>
<dbReference type="InterPro" id="IPR000524">
    <property type="entry name" value="Tscrpt_reg_HTH_GntR"/>
</dbReference>
<evidence type="ECO:0000259" key="4">
    <source>
        <dbReference type="PROSITE" id="PS50949"/>
    </source>
</evidence>
<gene>
    <name evidence="5" type="ORF">ACFQSB_33670</name>
</gene>
<evidence type="ECO:0000256" key="1">
    <source>
        <dbReference type="ARBA" id="ARBA00023015"/>
    </source>
</evidence>
<dbReference type="InterPro" id="IPR036388">
    <property type="entry name" value="WH-like_DNA-bd_sf"/>
</dbReference>
<proteinExistence type="predicted"/>
<dbReference type="InterPro" id="IPR008920">
    <property type="entry name" value="TF_FadR/GntR_C"/>
</dbReference>
<sequence>MNEGVDVRDDIPVYNISEEPVLRPVARSITRTDLVADSIRAAILSGRIRPGETLVERRLAEQLGVSKTPVREALIGLASTGLVVISPNRGVSVRVLDAADLRKAQELRLLLEPWAVASSTRAGRAGTLADARGALGEAGELLSGEDPTALSLANRRFHRALYSGCDNELVSAQLDNLQDLTALGTVSVLWRRWPTWREEHAEHEEILAAVASGNAALAERLTRAHVKRTVTHLARSQDKD</sequence>
<dbReference type="RefSeq" id="WP_354839692.1">
    <property type="nucleotide sequence ID" value="NZ_JBHTCG010000035.1"/>
</dbReference>
<dbReference type="InterPro" id="IPR036390">
    <property type="entry name" value="WH_DNA-bd_sf"/>
</dbReference>
<keyword evidence="6" id="KW-1185">Reference proteome</keyword>
<feature type="domain" description="HTH gntR-type" evidence="4">
    <location>
        <begin position="29"/>
        <end position="96"/>
    </location>
</feature>
<keyword evidence="2" id="KW-0238">DNA-binding</keyword>
<dbReference type="CDD" id="cd07377">
    <property type="entry name" value="WHTH_GntR"/>
    <property type="match status" value="1"/>
</dbReference>
<evidence type="ECO:0000256" key="2">
    <source>
        <dbReference type="ARBA" id="ARBA00023125"/>
    </source>
</evidence>
<dbReference type="SMART" id="SM00345">
    <property type="entry name" value="HTH_GNTR"/>
    <property type="match status" value="1"/>
</dbReference>
<dbReference type="EMBL" id="JBHTCG010000035">
    <property type="protein sequence ID" value="MFC7387199.1"/>
    <property type="molecule type" value="Genomic_DNA"/>
</dbReference>
<dbReference type="SUPFAM" id="SSF48008">
    <property type="entry name" value="GntR ligand-binding domain-like"/>
    <property type="match status" value="1"/>
</dbReference>
<dbReference type="Pfam" id="PF00392">
    <property type="entry name" value="GntR"/>
    <property type="match status" value="1"/>
</dbReference>
<dbReference type="Gene3D" id="1.10.10.10">
    <property type="entry name" value="Winged helix-like DNA-binding domain superfamily/Winged helix DNA-binding domain"/>
    <property type="match status" value="1"/>
</dbReference>
<evidence type="ECO:0000313" key="6">
    <source>
        <dbReference type="Proteomes" id="UP001596496"/>
    </source>
</evidence>
<organism evidence="5 6">
    <name type="scientific">Sphaerisporangium rhizosphaerae</name>
    <dbReference type="NCBI Taxonomy" id="2269375"/>
    <lineage>
        <taxon>Bacteria</taxon>
        <taxon>Bacillati</taxon>
        <taxon>Actinomycetota</taxon>
        <taxon>Actinomycetes</taxon>
        <taxon>Streptosporangiales</taxon>
        <taxon>Streptosporangiaceae</taxon>
        <taxon>Sphaerisporangium</taxon>
    </lineage>
</organism>
<dbReference type="PRINTS" id="PR00035">
    <property type="entry name" value="HTHGNTR"/>
</dbReference>
<evidence type="ECO:0000256" key="3">
    <source>
        <dbReference type="ARBA" id="ARBA00023163"/>
    </source>
</evidence>
<keyword evidence="3" id="KW-0804">Transcription</keyword>
<dbReference type="Proteomes" id="UP001596496">
    <property type="component" value="Unassembled WGS sequence"/>
</dbReference>
<reference evidence="6" key="1">
    <citation type="journal article" date="2019" name="Int. J. Syst. Evol. Microbiol.">
        <title>The Global Catalogue of Microorganisms (GCM) 10K type strain sequencing project: providing services to taxonomists for standard genome sequencing and annotation.</title>
        <authorList>
            <consortium name="The Broad Institute Genomics Platform"/>
            <consortium name="The Broad Institute Genome Sequencing Center for Infectious Disease"/>
            <person name="Wu L."/>
            <person name="Ma J."/>
        </authorList>
    </citation>
    <scope>NUCLEOTIDE SEQUENCE [LARGE SCALE GENOMIC DNA]</scope>
    <source>
        <strain evidence="6">CECT 7649</strain>
    </source>
</reference>
<keyword evidence="1" id="KW-0805">Transcription regulation</keyword>
<name>A0ABW2PCV7_9ACTN</name>
<dbReference type="PANTHER" id="PTHR43537">
    <property type="entry name" value="TRANSCRIPTIONAL REGULATOR, GNTR FAMILY"/>
    <property type="match status" value="1"/>
</dbReference>
<protein>
    <submittedName>
        <fullName evidence="5">GntR family transcriptional regulator</fullName>
    </submittedName>
</protein>
<dbReference type="PROSITE" id="PS50949">
    <property type="entry name" value="HTH_GNTR"/>
    <property type="match status" value="1"/>
</dbReference>
<dbReference type="Pfam" id="PF07729">
    <property type="entry name" value="FCD"/>
    <property type="match status" value="1"/>
</dbReference>